<feature type="region of interest" description="Disordered" evidence="10">
    <location>
        <begin position="1"/>
        <end position="93"/>
    </location>
</feature>
<evidence type="ECO:0000259" key="11">
    <source>
        <dbReference type="PROSITE" id="PS50014"/>
    </source>
</evidence>
<organism evidence="12 13">
    <name type="scientific">Cryptococcus amylolentus CBS 6039</name>
    <dbReference type="NCBI Taxonomy" id="1295533"/>
    <lineage>
        <taxon>Eukaryota</taxon>
        <taxon>Fungi</taxon>
        <taxon>Dikarya</taxon>
        <taxon>Basidiomycota</taxon>
        <taxon>Agaricomycotina</taxon>
        <taxon>Tremellomycetes</taxon>
        <taxon>Tremellales</taxon>
        <taxon>Cryptococcaceae</taxon>
        <taxon>Cryptococcus</taxon>
    </lineage>
</organism>
<evidence type="ECO:0000256" key="5">
    <source>
        <dbReference type="ARBA" id="ARBA00023117"/>
    </source>
</evidence>
<feature type="region of interest" description="Disordered" evidence="10">
    <location>
        <begin position="580"/>
        <end position="624"/>
    </location>
</feature>
<gene>
    <name evidence="12" type="ORF">L202_01198</name>
</gene>
<evidence type="ECO:0000256" key="2">
    <source>
        <dbReference type="ARBA" id="ARBA00022737"/>
    </source>
</evidence>
<evidence type="ECO:0000313" key="12">
    <source>
        <dbReference type="EMBL" id="ODN82954.1"/>
    </source>
</evidence>
<accession>A0A1E3I2W7</accession>
<evidence type="ECO:0000256" key="3">
    <source>
        <dbReference type="ARBA" id="ARBA00022853"/>
    </source>
</evidence>
<dbReference type="RefSeq" id="XP_018996954.1">
    <property type="nucleotide sequence ID" value="XM_019134527.1"/>
</dbReference>
<keyword evidence="2" id="KW-0677">Repeat</keyword>
<dbReference type="PANTHER" id="PTHR16062:SF21">
    <property type="entry name" value="CHROMATIN STRUCTURE-REMODELING COMPLEX SUBUNIT RSC1-RELATED"/>
    <property type="match status" value="1"/>
</dbReference>
<keyword evidence="13" id="KW-1185">Reference proteome</keyword>
<dbReference type="PRINTS" id="PR00503">
    <property type="entry name" value="BROMODOMAIN"/>
</dbReference>
<dbReference type="PROSITE" id="PS50014">
    <property type="entry name" value="BROMODOMAIN_2"/>
    <property type="match status" value="2"/>
</dbReference>
<dbReference type="GeneID" id="30152507"/>
<feature type="region of interest" description="Disordered" evidence="10">
    <location>
        <begin position="194"/>
        <end position="255"/>
    </location>
</feature>
<keyword evidence="6" id="KW-0804">Transcription</keyword>
<name>A0A1E3I2W7_9TREE</name>
<proteinExistence type="predicted"/>
<evidence type="ECO:0000256" key="4">
    <source>
        <dbReference type="ARBA" id="ARBA00023015"/>
    </source>
</evidence>
<dbReference type="InterPro" id="IPR037382">
    <property type="entry name" value="Rsc/polybromo"/>
</dbReference>
<dbReference type="SMART" id="SM00297">
    <property type="entry name" value="BROMO"/>
    <property type="match status" value="2"/>
</dbReference>
<comment type="caution">
    <text evidence="12">The sequence shown here is derived from an EMBL/GenBank/DDBJ whole genome shotgun (WGS) entry which is preliminary data.</text>
</comment>
<dbReference type="Pfam" id="PF00439">
    <property type="entry name" value="Bromodomain"/>
    <property type="match status" value="2"/>
</dbReference>
<dbReference type="InterPro" id="IPR036427">
    <property type="entry name" value="Bromodomain-like_sf"/>
</dbReference>
<dbReference type="OrthoDB" id="6017at2759"/>
<dbReference type="PANTHER" id="PTHR16062">
    <property type="entry name" value="SWI/SNF-RELATED"/>
    <property type="match status" value="1"/>
</dbReference>
<keyword evidence="9" id="KW-0175">Coiled coil</keyword>
<protein>
    <recommendedName>
        <fullName evidence="11">Bromo domain-containing protein</fullName>
    </recommendedName>
</protein>
<dbReference type="Proteomes" id="UP000094065">
    <property type="component" value="Unassembled WGS sequence"/>
</dbReference>
<dbReference type="GO" id="GO:0006368">
    <property type="term" value="P:transcription elongation by RNA polymerase II"/>
    <property type="evidence" value="ECO:0007669"/>
    <property type="project" value="TreeGrafter"/>
</dbReference>
<feature type="domain" description="Bromo" evidence="11">
    <location>
        <begin position="286"/>
        <end position="356"/>
    </location>
</feature>
<evidence type="ECO:0000256" key="1">
    <source>
        <dbReference type="ARBA" id="ARBA00004123"/>
    </source>
</evidence>
<keyword evidence="4" id="KW-0805">Transcription regulation</keyword>
<evidence type="ECO:0000313" key="13">
    <source>
        <dbReference type="Proteomes" id="UP000094065"/>
    </source>
</evidence>
<comment type="subcellular location">
    <subcellularLocation>
        <location evidence="1">Nucleus</location>
    </subcellularLocation>
</comment>
<evidence type="ECO:0000256" key="9">
    <source>
        <dbReference type="SAM" id="Coils"/>
    </source>
</evidence>
<feature type="region of interest" description="Disordered" evidence="10">
    <location>
        <begin position="430"/>
        <end position="482"/>
    </location>
</feature>
<dbReference type="STRING" id="1295533.A0A1E3I2W7"/>
<feature type="compositionally biased region" description="Acidic residues" evidence="10">
    <location>
        <begin position="208"/>
        <end position="219"/>
    </location>
</feature>
<evidence type="ECO:0000256" key="7">
    <source>
        <dbReference type="ARBA" id="ARBA00023242"/>
    </source>
</evidence>
<feature type="domain" description="Bromo" evidence="11">
    <location>
        <begin position="111"/>
        <end position="181"/>
    </location>
</feature>
<dbReference type="SUPFAM" id="SSF47370">
    <property type="entry name" value="Bromodomain"/>
    <property type="match status" value="2"/>
</dbReference>
<keyword evidence="5 8" id="KW-0103">Bromodomain</keyword>
<reference evidence="12 13" key="1">
    <citation type="submission" date="2016-06" db="EMBL/GenBank/DDBJ databases">
        <title>Evolution of pathogenesis and genome organization in the Tremellales.</title>
        <authorList>
            <person name="Cuomo C."/>
            <person name="Litvintseva A."/>
            <person name="Heitman J."/>
            <person name="Chen Y."/>
            <person name="Sun S."/>
            <person name="Springer D."/>
            <person name="Dromer F."/>
            <person name="Young S."/>
            <person name="Zeng Q."/>
            <person name="Chapman S."/>
            <person name="Gujja S."/>
            <person name="Saif S."/>
            <person name="Birren B."/>
        </authorList>
    </citation>
    <scope>NUCLEOTIDE SEQUENCE [LARGE SCALE GENOMIC DNA]</scope>
    <source>
        <strain evidence="12 13">CBS 6039</strain>
    </source>
</reference>
<dbReference type="Gene3D" id="1.20.920.10">
    <property type="entry name" value="Bromodomain-like"/>
    <property type="match status" value="2"/>
</dbReference>
<dbReference type="AlphaFoldDB" id="A0A1E3I2W7"/>
<dbReference type="InterPro" id="IPR001487">
    <property type="entry name" value="Bromodomain"/>
</dbReference>
<dbReference type="CDD" id="cd04369">
    <property type="entry name" value="Bromodomain"/>
    <property type="match status" value="2"/>
</dbReference>
<feature type="compositionally biased region" description="Low complexity" evidence="10">
    <location>
        <begin position="451"/>
        <end position="472"/>
    </location>
</feature>
<sequence length="741" mass="81489">MGAKRKSSARQPPATPANPADSQPPLPSESVISDDPSASTTADNRLRKRKLDVDASLIIPADGGRSKRRRSPSPHVAKQEGNADADPKDPARAKELGMRLWQKIMEAQTKDGEPMAEPFVKLPPKRQFPDYYETIKHPMSLEIVKQRLDKQEYDTLKDVVADIGQIFNNAKRYNVRESALFQWAKKLHKMTRVFHADQTNPGKAKEDSDSEGDEQDDLPSEPAHRERTETLPPDADGSSAREDEDDAKLLNKKKKGPYVAREGPTVYKLIKPVLKAIKEAKAYDGSGRLVSDVFMQLPDRKDLPDYYKTIKTPISLEEIEAKHSGRRYETWEEFFDDLELMCNNAMEYNTDESAVFQDAKRIKDMFPQQRAETKLRLTLPPGTKLSARQKASAMTPVRVANPHLGYVPSTATVNSPVTATMPMSGHMTARGSHGFPGQIPTPSPGAHHSIPQTAYPAPSPSYSQSPYHGSHSLPRPGMSHTGSSSYLPALPLGVVTEEVVASLDRYPVHEQQQWLNSLPPHGVATYRSLNVVVEQKKRQAAAQAQARAQAEAQAQVQAQNAARVQAQAHAQAQAMYQSFPQTQTPSHVPSPSPAARSGASTPALPTPQAERRPPPPQPLISHLDFSYTSPTALGSQQQIIKLKNSRGVVAHSILLDCNTSELEIAAYPDLALAAERGDQQDQQDMTLHLNGVVSSTGRVVEKEGMKWTVAVPLSKNENRIEVAVGKGGSQGETVIIYLNRQ</sequence>
<dbReference type="GO" id="GO:0016586">
    <property type="term" value="C:RSC-type complex"/>
    <property type="evidence" value="ECO:0007669"/>
    <property type="project" value="InterPro"/>
</dbReference>
<dbReference type="GO" id="GO:0006338">
    <property type="term" value="P:chromatin remodeling"/>
    <property type="evidence" value="ECO:0007669"/>
    <property type="project" value="InterPro"/>
</dbReference>
<keyword evidence="3" id="KW-0156">Chromatin regulator</keyword>
<dbReference type="EMBL" id="AWGJ01000002">
    <property type="protein sequence ID" value="ODN82954.1"/>
    <property type="molecule type" value="Genomic_DNA"/>
</dbReference>
<dbReference type="PROSITE" id="PS00633">
    <property type="entry name" value="BROMODOMAIN_1"/>
    <property type="match status" value="1"/>
</dbReference>
<evidence type="ECO:0000256" key="8">
    <source>
        <dbReference type="PROSITE-ProRule" id="PRU00035"/>
    </source>
</evidence>
<dbReference type="InterPro" id="IPR018359">
    <property type="entry name" value="Bromodomain_CS"/>
</dbReference>
<feature type="compositionally biased region" description="Low complexity" evidence="10">
    <location>
        <begin position="593"/>
        <end position="608"/>
    </location>
</feature>
<feature type="coiled-coil region" evidence="9">
    <location>
        <begin position="533"/>
        <end position="567"/>
    </location>
</feature>
<evidence type="ECO:0000256" key="10">
    <source>
        <dbReference type="SAM" id="MobiDB-lite"/>
    </source>
</evidence>
<keyword evidence="7" id="KW-0539">Nucleus</keyword>
<evidence type="ECO:0000256" key="6">
    <source>
        <dbReference type="ARBA" id="ARBA00023163"/>
    </source>
</evidence>
<dbReference type="GO" id="GO:0003682">
    <property type="term" value="F:chromatin binding"/>
    <property type="evidence" value="ECO:0007669"/>
    <property type="project" value="TreeGrafter"/>
</dbReference>